<dbReference type="Proteomes" id="UP000016933">
    <property type="component" value="Unassembled WGS sequence"/>
</dbReference>
<proteinExistence type="predicted"/>
<name>N1PUT1_DOTSN</name>
<dbReference type="InterPro" id="IPR029058">
    <property type="entry name" value="AB_hydrolase_fold"/>
</dbReference>
<gene>
    <name evidence="2" type="ORF">DOTSEDRAFT_85691</name>
</gene>
<evidence type="ECO:0000313" key="2">
    <source>
        <dbReference type="EMBL" id="EME47117.1"/>
    </source>
</evidence>
<accession>N1PUT1</accession>
<keyword evidence="3" id="KW-1185">Reference proteome</keyword>
<reference evidence="3" key="1">
    <citation type="journal article" date="2012" name="PLoS Genet.">
        <title>The genomes of the fungal plant pathogens Cladosporium fulvum and Dothistroma septosporum reveal adaptation to different hosts and lifestyles but also signatures of common ancestry.</title>
        <authorList>
            <person name="de Wit P.J.G.M."/>
            <person name="van der Burgt A."/>
            <person name="Oekmen B."/>
            <person name="Stergiopoulos I."/>
            <person name="Abd-Elsalam K.A."/>
            <person name="Aerts A.L."/>
            <person name="Bahkali A.H."/>
            <person name="Beenen H.G."/>
            <person name="Chettri P."/>
            <person name="Cox M.P."/>
            <person name="Datema E."/>
            <person name="de Vries R.P."/>
            <person name="Dhillon B."/>
            <person name="Ganley A.R."/>
            <person name="Griffiths S.A."/>
            <person name="Guo Y."/>
            <person name="Hamelin R.C."/>
            <person name="Henrissat B."/>
            <person name="Kabir M.S."/>
            <person name="Jashni M.K."/>
            <person name="Kema G."/>
            <person name="Klaubauf S."/>
            <person name="Lapidus A."/>
            <person name="Levasseur A."/>
            <person name="Lindquist E."/>
            <person name="Mehrabi R."/>
            <person name="Ohm R.A."/>
            <person name="Owen T.J."/>
            <person name="Salamov A."/>
            <person name="Schwelm A."/>
            <person name="Schijlen E."/>
            <person name="Sun H."/>
            <person name="van den Burg H.A."/>
            <person name="van Ham R.C.H.J."/>
            <person name="Zhang S."/>
            <person name="Goodwin S.B."/>
            <person name="Grigoriev I.V."/>
            <person name="Collemare J."/>
            <person name="Bradshaw R.E."/>
        </authorList>
    </citation>
    <scope>NUCLEOTIDE SEQUENCE [LARGE SCALE GENOMIC DNA]</scope>
    <source>
        <strain evidence="3">NZE10 / CBS 128990</strain>
    </source>
</reference>
<dbReference type="SUPFAM" id="SSF53474">
    <property type="entry name" value="alpha/beta-Hydrolases"/>
    <property type="match status" value="1"/>
</dbReference>
<dbReference type="InterPro" id="IPR049492">
    <property type="entry name" value="BD-FAE-like_dom"/>
</dbReference>
<dbReference type="Gene3D" id="3.40.50.1820">
    <property type="entry name" value="alpha/beta hydrolase"/>
    <property type="match status" value="1"/>
</dbReference>
<dbReference type="AlphaFoldDB" id="N1PUT1"/>
<organism evidence="2 3">
    <name type="scientific">Dothistroma septosporum (strain NZE10 / CBS 128990)</name>
    <name type="common">Red band needle blight fungus</name>
    <name type="synonym">Mycosphaerella pini</name>
    <dbReference type="NCBI Taxonomy" id="675120"/>
    <lineage>
        <taxon>Eukaryota</taxon>
        <taxon>Fungi</taxon>
        <taxon>Dikarya</taxon>
        <taxon>Ascomycota</taxon>
        <taxon>Pezizomycotina</taxon>
        <taxon>Dothideomycetes</taxon>
        <taxon>Dothideomycetidae</taxon>
        <taxon>Mycosphaerellales</taxon>
        <taxon>Mycosphaerellaceae</taxon>
        <taxon>Dothistroma</taxon>
    </lineage>
</organism>
<dbReference type="HOGENOM" id="CLU_012494_8_1_1"/>
<evidence type="ECO:0000259" key="1">
    <source>
        <dbReference type="Pfam" id="PF20434"/>
    </source>
</evidence>
<dbReference type="OrthoDB" id="433474at2759"/>
<protein>
    <recommendedName>
        <fullName evidence="1">BD-FAE-like domain-containing protein</fullName>
    </recommendedName>
</protein>
<evidence type="ECO:0000313" key="3">
    <source>
        <dbReference type="Proteomes" id="UP000016933"/>
    </source>
</evidence>
<feature type="domain" description="BD-FAE-like" evidence="1">
    <location>
        <begin position="66"/>
        <end position="129"/>
    </location>
</feature>
<dbReference type="EMBL" id="KB446536">
    <property type="protein sequence ID" value="EME47117.1"/>
    <property type="molecule type" value="Genomic_DNA"/>
</dbReference>
<dbReference type="STRING" id="675120.N1PUT1"/>
<dbReference type="eggNOG" id="ENOG502S68P">
    <property type="taxonomic scope" value="Eukaryota"/>
</dbReference>
<dbReference type="Pfam" id="PF20434">
    <property type="entry name" value="BD-FAE"/>
    <property type="match status" value="1"/>
</dbReference>
<reference evidence="2 3" key="2">
    <citation type="journal article" date="2012" name="PLoS Pathog.">
        <title>Diverse lifestyles and strategies of plant pathogenesis encoded in the genomes of eighteen Dothideomycetes fungi.</title>
        <authorList>
            <person name="Ohm R.A."/>
            <person name="Feau N."/>
            <person name="Henrissat B."/>
            <person name="Schoch C.L."/>
            <person name="Horwitz B.A."/>
            <person name="Barry K.W."/>
            <person name="Condon B.J."/>
            <person name="Copeland A.C."/>
            <person name="Dhillon B."/>
            <person name="Glaser F."/>
            <person name="Hesse C.N."/>
            <person name="Kosti I."/>
            <person name="LaButti K."/>
            <person name="Lindquist E.A."/>
            <person name="Lucas S."/>
            <person name="Salamov A.A."/>
            <person name="Bradshaw R.E."/>
            <person name="Ciuffetti L."/>
            <person name="Hamelin R.C."/>
            <person name="Kema G.H.J."/>
            <person name="Lawrence C."/>
            <person name="Scott J.A."/>
            <person name="Spatafora J.W."/>
            <person name="Turgeon B.G."/>
            <person name="de Wit P.J.G.M."/>
            <person name="Zhong S."/>
            <person name="Goodwin S.B."/>
            <person name="Grigoriev I.V."/>
        </authorList>
    </citation>
    <scope>NUCLEOTIDE SEQUENCE [LARGE SCALE GENOMIC DNA]</scope>
    <source>
        <strain evidence="3">NZE10 / CBS 128990</strain>
    </source>
</reference>
<dbReference type="OMA" id="RHNHISP"/>
<sequence length="272" mass="30239">MDQLPSFGTAISDVIGPTLETYEPLLIQNASKIRSLSSETHKYGPHPRQQLDVYHTPTPKLINRRQTHYGYSTVIPDYRLVHQHDAVFPSGGEDLVVEWIVKNAETLGAEGVDLFIMGNSAGGVHLSTFLLCERFAGTRRKVLGDVGRVRLKDRAEVLETYFGGDHVGKSPLGLLRSARGRGSLDILKSKMRVFVLNGELDPEDEIMKPRDAFVAEWEKIGTKESRMALAVDTMRGQNHVSPFCSLGTGIERGEAWGHQVGTFRDDIRKTTP</sequence>